<dbReference type="AlphaFoldDB" id="A0A9X2E9I8"/>
<dbReference type="InterPro" id="IPR036291">
    <property type="entry name" value="NAD(P)-bd_dom_sf"/>
</dbReference>
<evidence type="ECO:0000313" key="3">
    <source>
        <dbReference type="EMBL" id="MCM6776612.1"/>
    </source>
</evidence>
<evidence type="ECO:0000256" key="2">
    <source>
        <dbReference type="ARBA" id="ARBA00023002"/>
    </source>
</evidence>
<dbReference type="PANTHER" id="PTHR24321">
    <property type="entry name" value="DEHYDROGENASES, SHORT CHAIN"/>
    <property type="match status" value="1"/>
</dbReference>
<protein>
    <submittedName>
        <fullName evidence="3">Glucose 1-dehydrogenase</fullName>
        <ecNumber evidence="3">1.1.1.47</ecNumber>
    </submittedName>
</protein>
<dbReference type="EMBL" id="JAMRXG010000011">
    <property type="protein sequence ID" value="MCM6776612.1"/>
    <property type="molecule type" value="Genomic_DNA"/>
</dbReference>
<name>A0A9X2E9I8_9NOCA</name>
<keyword evidence="2 3" id="KW-0560">Oxidoreductase</keyword>
<dbReference type="PANTHER" id="PTHR24321:SF11">
    <property type="entry name" value="BLR0893 PROTEIN"/>
    <property type="match status" value="1"/>
</dbReference>
<dbReference type="GO" id="GO:0047936">
    <property type="term" value="F:glucose 1-dehydrogenase [NAD(P)+] activity"/>
    <property type="evidence" value="ECO:0007669"/>
    <property type="project" value="UniProtKB-EC"/>
</dbReference>
<organism evidence="3 4">
    <name type="scientific">Nocardia pulmonis</name>
    <dbReference type="NCBI Taxonomy" id="2951408"/>
    <lineage>
        <taxon>Bacteria</taxon>
        <taxon>Bacillati</taxon>
        <taxon>Actinomycetota</taxon>
        <taxon>Actinomycetes</taxon>
        <taxon>Mycobacteriales</taxon>
        <taxon>Nocardiaceae</taxon>
        <taxon>Nocardia</taxon>
    </lineage>
</organism>
<reference evidence="3" key="1">
    <citation type="submission" date="2022-06" db="EMBL/GenBank/DDBJ databases">
        <title>Novel species in genus nocardia.</title>
        <authorList>
            <person name="Li F."/>
        </authorList>
    </citation>
    <scope>NUCLEOTIDE SEQUENCE</scope>
    <source>
        <strain evidence="3">CDC141</strain>
    </source>
</reference>
<evidence type="ECO:0000256" key="1">
    <source>
        <dbReference type="ARBA" id="ARBA00006484"/>
    </source>
</evidence>
<dbReference type="Proteomes" id="UP001139157">
    <property type="component" value="Unassembled WGS sequence"/>
</dbReference>
<comment type="caution">
    <text evidence="3">The sequence shown here is derived from an EMBL/GenBank/DDBJ whole genome shotgun (WGS) entry which is preliminary data.</text>
</comment>
<dbReference type="CDD" id="cd05233">
    <property type="entry name" value="SDR_c"/>
    <property type="match status" value="1"/>
</dbReference>
<dbReference type="NCBIfam" id="NF005559">
    <property type="entry name" value="PRK07231.1"/>
    <property type="match status" value="1"/>
</dbReference>
<dbReference type="PRINTS" id="PR00080">
    <property type="entry name" value="SDRFAMILY"/>
</dbReference>
<accession>A0A9X2E9I8</accession>
<dbReference type="Pfam" id="PF13561">
    <property type="entry name" value="adh_short_C2"/>
    <property type="match status" value="1"/>
</dbReference>
<gene>
    <name evidence="3" type="ORF">NDR86_24295</name>
</gene>
<sequence>MGMNLLDGKVALITGAASGIGAAAAQVFATQGARLVLADLNEEKGRELADAVQNAGGEAIFVRTDVCSHDDVAAMVAAAVTRFGRLDCAFNNAGISGTSALLHEITTENWDRMIAVNLTSVWVSMKYEIPQMLSQGGGVILNNASVGGLAGFPRQADYDAAKHGVVGLSKQGAAEYGRQGIRVNALCPGGIRTPMMETAMQTGSLTESMVSRIPLGRFGEPIEVAETAAWLCSDAASYITGHAVPVDGGLIP</sequence>
<dbReference type="SUPFAM" id="SSF51735">
    <property type="entry name" value="NAD(P)-binding Rossmann-fold domains"/>
    <property type="match status" value="1"/>
</dbReference>
<dbReference type="PRINTS" id="PR00081">
    <property type="entry name" value="GDHRDH"/>
</dbReference>
<evidence type="ECO:0000313" key="4">
    <source>
        <dbReference type="Proteomes" id="UP001139157"/>
    </source>
</evidence>
<dbReference type="EC" id="1.1.1.47" evidence="3"/>
<dbReference type="FunFam" id="3.40.50.720:FF:000084">
    <property type="entry name" value="Short-chain dehydrogenase reductase"/>
    <property type="match status" value="1"/>
</dbReference>
<keyword evidence="4" id="KW-1185">Reference proteome</keyword>
<comment type="similarity">
    <text evidence="1">Belongs to the short-chain dehydrogenases/reductases (SDR) family.</text>
</comment>
<dbReference type="Gene3D" id="3.40.50.720">
    <property type="entry name" value="NAD(P)-binding Rossmann-like Domain"/>
    <property type="match status" value="1"/>
</dbReference>
<dbReference type="RefSeq" id="WP_251914924.1">
    <property type="nucleotide sequence ID" value="NZ_JAMRXG010000011.1"/>
</dbReference>
<proteinExistence type="inferred from homology"/>
<dbReference type="InterPro" id="IPR002347">
    <property type="entry name" value="SDR_fam"/>
</dbReference>